<organism evidence="1 2">
    <name type="scientific">Nannocystis punicea</name>
    <dbReference type="NCBI Taxonomy" id="2995304"/>
    <lineage>
        <taxon>Bacteria</taxon>
        <taxon>Pseudomonadati</taxon>
        <taxon>Myxococcota</taxon>
        <taxon>Polyangia</taxon>
        <taxon>Nannocystales</taxon>
        <taxon>Nannocystaceae</taxon>
        <taxon>Nannocystis</taxon>
    </lineage>
</organism>
<gene>
    <name evidence="1" type="ORF">O0S08_26280</name>
</gene>
<evidence type="ECO:0000313" key="2">
    <source>
        <dbReference type="Proteomes" id="UP001164459"/>
    </source>
</evidence>
<protein>
    <submittedName>
        <fullName evidence="1">Uncharacterized protein</fullName>
    </submittedName>
</protein>
<keyword evidence="2" id="KW-1185">Reference proteome</keyword>
<proteinExistence type="predicted"/>
<sequence length="51" mass="5606">MVVRFVYGTDALQMTVEGDLPTSTVEAIAEELRERLSSPQNSPWTLTPLGV</sequence>
<dbReference type="Proteomes" id="UP001164459">
    <property type="component" value="Chromosome"/>
</dbReference>
<dbReference type="EMBL" id="CP114040">
    <property type="protein sequence ID" value="WAS89716.1"/>
    <property type="molecule type" value="Genomic_DNA"/>
</dbReference>
<accession>A0ABY7GS13</accession>
<dbReference type="RefSeq" id="WP_269032026.1">
    <property type="nucleotide sequence ID" value="NZ_CP114040.1"/>
</dbReference>
<name>A0ABY7GS13_9BACT</name>
<reference evidence="1" key="1">
    <citation type="submission" date="2022-11" db="EMBL/GenBank/DDBJ databases">
        <title>Minimal conservation of predation-associated metabolite biosynthetic gene clusters underscores biosynthetic potential of Myxococcota including descriptions for ten novel species: Archangium lansinium sp. nov., Myxococcus landrumus sp. nov., Nannocystis bai.</title>
        <authorList>
            <person name="Ahearne A."/>
            <person name="Stevens C."/>
            <person name="Dowd S."/>
        </authorList>
    </citation>
    <scope>NUCLEOTIDE SEQUENCE</scope>
    <source>
        <strain evidence="1">Fl3</strain>
    </source>
</reference>
<evidence type="ECO:0000313" key="1">
    <source>
        <dbReference type="EMBL" id="WAS89716.1"/>
    </source>
</evidence>